<dbReference type="EMBL" id="JABFTP020000001">
    <property type="protein sequence ID" value="KAL3265660.1"/>
    <property type="molecule type" value="Genomic_DNA"/>
</dbReference>
<evidence type="ECO:0000313" key="1">
    <source>
        <dbReference type="EMBL" id="KAL3265660.1"/>
    </source>
</evidence>
<sequence>MNNAELYKSKNGLQQNDSVYVIENFLNRLKWKSAKNNILDIGSGDGYTLCKILLPKISEKVDKIFGIDISSDMINFSRKEYGNENIIFEQLDIATLDIPVEFYEKFNQIFSFFCLHWVPKQSLAFKNIYEMLKPDGYILLTFWQKIPYTKSTTKWLKQINGDHT</sequence>
<dbReference type="Proteomes" id="UP001516400">
    <property type="component" value="Unassembled WGS sequence"/>
</dbReference>
<comment type="caution">
    <text evidence="1">The sequence shown here is derived from an EMBL/GenBank/DDBJ whole genome shotgun (WGS) entry which is preliminary data.</text>
</comment>
<protein>
    <recommendedName>
        <fullName evidence="3">Juvenile hormone acid methyltransferase</fullName>
    </recommendedName>
</protein>
<name>A0ABD2MH51_9CUCU</name>
<keyword evidence="2" id="KW-1185">Reference proteome</keyword>
<dbReference type="Gene3D" id="3.40.50.150">
    <property type="entry name" value="Vaccinia Virus protein VP39"/>
    <property type="match status" value="1"/>
</dbReference>
<dbReference type="PANTHER" id="PTHR43861:SF1">
    <property type="entry name" value="TRANS-ACONITATE 2-METHYLTRANSFERASE"/>
    <property type="match status" value="1"/>
</dbReference>
<evidence type="ECO:0000313" key="2">
    <source>
        <dbReference type="Proteomes" id="UP001516400"/>
    </source>
</evidence>
<dbReference type="CDD" id="cd02440">
    <property type="entry name" value="AdoMet_MTases"/>
    <property type="match status" value="1"/>
</dbReference>
<accession>A0ABD2MH51</accession>
<dbReference type="AlphaFoldDB" id="A0ABD2MH51"/>
<proteinExistence type="predicted"/>
<evidence type="ECO:0008006" key="3">
    <source>
        <dbReference type="Google" id="ProtNLM"/>
    </source>
</evidence>
<dbReference type="InterPro" id="IPR029063">
    <property type="entry name" value="SAM-dependent_MTases_sf"/>
</dbReference>
<dbReference type="SUPFAM" id="SSF53335">
    <property type="entry name" value="S-adenosyl-L-methionine-dependent methyltransferases"/>
    <property type="match status" value="1"/>
</dbReference>
<reference evidence="1 2" key="1">
    <citation type="journal article" date="2021" name="BMC Biol.">
        <title>Horizontally acquired antibacterial genes associated with adaptive radiation of ladybird beetles.</title>
        <authorList>
            <person name="Li H.S."/>
            <person name="Tang X.F."/>
            <person name="Huang Y.H."/>
            <person name="Xu Z.Y."/>
            <person name="Chen M.L."/>
            <person name="Du X.Y."/>
            <person name="Qiu B.Y."/>
            <person name="Chen P.T."/>
            <person name="Zhang W."/>
            <person name="Slipinski A."/>
            <person name="Escalona H.E."/>
            <person name="Waterhouse R.M."/>
            <person name="Zwick A."/>
            <person name="Pang H."/>
        </authorList>
    </citation>
    <scope>NUCLEOTIDE SEQUENCE [LARGE SCALE GENOMIC DNA]</scope>
    <source>
        <strain evidence="1">SYSU2018</strain>
    </source>
</reference>
<organism evidence="1 2">
    <name type="scientific">Cryptolaemus montrouzieri</name>
    <dbReference type="NCBI Taxonomy" id="559131"/>
    <lineage>
        <taxon>Eukaryota</taxon>
        <taxon>Metazoa</taxon>
        <taxon>Ecdysozoa</taxon>
        <taxon>Arthropoda</taxon>
        <taxon>Hexapoda</taxon>
        <taxon>Insecta</taxon>
        <taxon>Pterygota</taxon>
        <taxon>Neoptera</taxon>
        <taxon>Endopterygota</taxon>
        <taxon>Coleoptera</taxon>
        <taxon>Polyphaga</taxon>
        <taxon>Cucujiformia</taxon>
        <taxon>Coccinelloidea</taxon>
        <taxon>Coccinellidae</taxon>
        <taxon>Scymninae</taxon>
        <taxon>Scymnini</taxon>
        <taxon>Cryptolaemus</taxon>
    </lineage>
</organism>
<gene>
    <name evidence="1" type="ORF">HHI36_009864</name>
</gene>
<dbReference type="Pfam" id="PF13489">
    <property type="entry name" value="Methyltransf_23"/>
    <property type="match status" value="1"/>
</dbReference>
<dbReference type="PANTHER" id="PTHR43861">
    <property type="entry name" value="TRANS-ACONITATE 2-METHYLTRANSFERASE-RELATED"/>
    <property type="match status" value="1"/>
</dbReference>